<evidence type="ECO:0000313" key="5">
    <source>
        <dbReference type="EMBL" id="KFL31145.1"/>
    </source>
</evidence>
<protein>
    <recommendedName>
        <fullName evidence="4">Inosine/uridine-preferring nucleoside hydrolase domain-containing protein</fullName>
    </recommendedName>
</protein>
<organism evidence="5 6">
    <name type="scientific">Devosia riboflavina</name>
    <dbReference type="NCBI Taxonomy" id="46914"/>
    <lineage>
        <taxon>Bacteria</taxon>
        <taxon>Pseudomonadati</taxon>
        <taxon>Pseudomonadota</taxon>
        <taxon>Alphaproteobacteria</taxon>
        <taxon>Hyphomicrobiales</taxon>
        <taxon>Devosiaceae</taxon>
        <taxon>Devosia</taxon>
    </lineage>
</organism>
<accession>A0A087M2P2</accession>
<dbReference type="Pfam" id="PF01156">
    <property type="entry name" value="IU_nuc_hydro"/>
    <property type="match status" value="1"/>
</dbReference>
<keyword evidence="2" id="KW-0326">Glycosidase</keyword>
<evidence type="ECO:0000256" key="3">
    <source>
        <dbReference type="SAM" id="SignalP"/>
    </source>
</evidence>
<reference evidence="5 6" key="1">
    <citation type="submission" date="2014-08" db="EMBL/GenBank/DDBJ databases">
        <authorList>
            <person name="Hassan Y.I."/>
            <person name="Lepp D."/>
            <person name="Zhou T."/>
        </authorList>
    </citation>
    <scope>NUCLEOTIDE SEQUENCE [LARGE SCALE GENOMIC DNA]</scope>
    <source>
        <strain evidence="5 6">IFO13584</strain>
    </source>
</reference>
<dbReference type="SUPFAM" id="SSF53590">
    <property type="entry name" value="Nucleoside hydrolase"/>
    <property type="match status" value="1"/>
</dbReference>
<dbReference type="GO" id="GO:0006152">
    <property type="term" value="P:purine nucleoside catabolic process"/>
    <property type="evidence" value="ECO:0007669"/>
    <property type="project" value="TreeGrafter"/>
</dbReference>
<dbReference type="OrthoDB" id="9797882at2"/>
<evidence type="ECO:0000313" key="6">
    <source>
        <dbReference type="Proteomes" id="UP000028981"/>
    </source>
</evidence>
<dbReference type="STRING" id="46914.JP75_09580"/>
<dbReference type="EMBL" id="JQGC01000007">
    <property type="protein sequence ID" value="KFL31145.1"/>
    <property type="molecule type" value="Genomic_DNA"/>
</dbReference>
<keyword evidence="1" id="KW-0378">Hydrolase</keyword>
<proteinExistence type="predicted"/>
<dbReference type="InterPro" id="IPR036452">
    <property type="entry name" value="Ribo_hydro-like"/>
</dbReference>
<sequence length="355" mass="37742">MKSVLAIAACGIITGLGTSAFAAPAKFILDQDFTGPGGSDVQPIVLFLNNPDIELLGLTGVTGDDWAAKGVSHALRFLEIAGHSEIPVYQGASMPITNTPERMAGWESLYGPIGWKGAWNDPETDGKSETFDPMTVPTLPEGNPTIPLQSGSAVTFLIEQVHMFPGEVTIVAAGPLTNIALAVRQDPEFAGLVKRLVISNGPQADFDAITGKVMPTDAFNTVFDPEAAQIVLTAGFNSIVVTGLINTRVPVDQALVDEMSQNESELSRYLVENAWMDLPLWDEIIAAVAIDPTLITGSSNAKAAIELAFGRYYGQMIVFPEDVSPGIGTGTVDIALDFDEERFRTMFLAAVAAVQ</sequence>
<evidence type="ECO:0000259" key="4">
    <source>
        <dbReference type="Pfam" id="PF01156"/>
    </source>
</evidence>
<evidence type="ECO:0000256" key="1">
    <source>
        <dbReference type="ARBA" id="ARBA00022801"/>
    </source>
</evidence>
<dbReference type="AlphaFoldDB" id="A0A087M2P2"/>
<dbReference type="Gene3D" id="3.90.245.10">
    <property type="entry name" value="Ribonucleoside hydrolase-like"/>
    <property type="match status" value="1"/>
</dbReference>
<gene>
    <name evidence="5" type="ORF">JP75_09580</name>
</gene>
<feature type="signal peptide" evidence="3">
    <location>
        <begin position="1"/>
        <end position="22"/>
    </location>
</feature>
<dbReference type="GO" id="GO:0008477">
    <property type="term" value="F:purine nucleosidase activity"/>
    <property type="evidence" value="ECO:0007669"/>
    <property type="project" value="TreeGrafter"/>
</dbReference>
<dbReference type="Proteomes" id="UP000028981">
    <property type="component" value="Unassembled WGS sequence"/>
</dbReference>
<dbReference type="PANTHER" id="PTHR12304">
    <property type="entry name" value="INOSINE-URIDINE PREFERRING NUCLEOSIDE HYDROLASE"/>
    <property type="match status" value="1"/>
</dbReference>
<name>A0A087M2P2_9HYPH</name>
<feature type="chain" id="PRO_5001825825" description="Inosine/uridine-preferring nucleoside hydrolase domain-containing protein" evidence="3">
    <location>
        <begin position="23"/>
        <end position="355"/>
    </location>
</feature>
<evidence type="ECO:0000256" key="2">
    <source>
        <dbReference type="ARBA" id="ARBA00023295"/>
    </source>
</evidence>
<dbReference type="GO" id="GO:0005829">
    <property type="term" value="C:cytosol"/>
    <property type="evidence" value="ECO:0007669"/>
    <property type="project" value="TreeGrafter"/>
</dbReference>
<dbReference type="InterPro" id="IPR023186">
    <property type="entry name" value="IUNH"/>
</dbReference>
<feature type="domain" description="Inosine/uridine-preferring nucleoside hydrolase" evidence="4">
    <location>
        <begin position="28"/>
        <end position="344"/>
    </location>
</feature>
<keyword evidence="3" id="KW-0732">Signal</keyword>
<dbReference type="InterPro" id="IPR001910">
    <property type="entry name" value="Inosine/uridine_hydrolase_dom"/>
</dbReference>
<comment type="caution">
    <text evidence="5">The sequence shown here is derived from an EMBL/GenBank/DDBJ whole genome shotgun (WGS) entry which is preliminary data.</text>
</comment>
<keyword evidence="6" id="KW-1185">Reference proteome</keyword>
<dbReference type="PANTHER" id="PTHR12304:SF25">
    <property type="entry name" value="INOSINE_URIDINE-PREFERRING NUCLEOSIDE HYDROLASE DOMAIN-CONTAINING PROTEIN"/>
    <property type="match status" value="1"/>
</dbReference>
<dbReference type="RefSeq" id="WP_035082185.1">
    <property type="nucleotide sequence ID" value="NZ_JQGC01000007.1"/>
</dbReference>